<comment type="caution">
    <text evidence="1">The sequence shown here is derived from an EMBL/GenBank/DDBJ whole genome shotgun (WGS) entry which is preliminary data.</text>
</comment>
<organism evidence="1 2">
    <name type="scientific">Canavalia gladiata</name>
    <name type="common">Sword bean</name>
    <name type="synonym">Dolichos gladiatus</name>
    <dbReference type="NCBI Taxonomy" id="3824"/>
    <lineage>
        <taxon>Eukaryota</taxon>
        <taxon>Viridiplantae</taxon>
        <taxon>Streptophyta</taxon>
        <taxon>Embryophyta</taxon>
        <taxon>Tracheophyta</taxon>
        <taxon>Spermatophyta</taxon>
        <taxon>Magnoliopsida</taxon>
        <taxon>eudicotyledons</taxon>
        <taxon>Gunneridae</taxon>
        <taxon>Pentapetalae</taxon>
        <taxon>rosids</taxon>
        <taxon>fabids</taxon>
        <taxon>Fabales</taxon>
        <taxon>Fabaceae</taxon>
        <taxon>Papilionoideae</taxon>
        <taxon>50 kb inversion clade</taxon>
        <taxon>NPAAA clade</taxon>
        <taxon>indigoferoid/millettioid clade</taxon>
        <taxon>Phaseoleae</taxon>
        <taxon>Canavalia</taxon>
    </lineage>
</organism>
<dbReference type="PANTHER" id="PTHR37718">
    <property type="entry name" value="BNAC03G61340D PROTEIN"/>
    <property type="match status" value="1"/>
</dbReference>
<reference evidence="1 2" key="1">
    <citation type="submission" date="2024-01" db="EMBL/GenBank/DDBJ databases">
        <title>The genomes of 5 underutilized Papilionoideae crops provide insights into root nodulation and disease resistanc.</title>
        <authorList>
            <person name="Jiang F."/>
        </authorList>
    </citation>
    <scope>NUCLEOTIDE SEQUENCE [LARGE SCALE GENOMIC DNA]</scope>
    <source>
        <strain evidence="1">LVBAO_FW01</strain>
        <tissue evidence="1">Leaves</tissue>
    </source>
</reference>
<dbReference type="EMBL" id="JAYMYQ010000001">
    <property type="protein sequence ID" value="KAK7362845.1"/>
    <property type="molecule type" value="Genomic_DNA"/>
</dbReference>
<dbReference type="AlphaFoldDB" id="A0AAN9MXG5"/>
<dbReference type="PANTHER" id="PTHR37718:SF2">
    <property type="entry name" value="OS03G0205150 PROTEIN"/>
    <property type="match status" value="1"/>
</dbReference>
<accession>A0AAN9MXG5</accession>
<protein>
    <submittedName>
        <fullName evidence="1">Uncharacterized protein</fullName>
    </submittedName>
</protein>
<name>A0AAN9MXG5_CANGL</name>
<gene>
    <name evidence="1" type="ORF">VNO77_04969</name>
</gene>
<evidence type="ECO:0000313" key="2">
    <source>
        <dbReference type="Proteomes" id="UP001367508"/>
    </source>
</evidence>
<keyword evidence="2" id="KW-1185">Reference proteome</keyword>
<proteinExistence type="predicted"/>
<sequence>MEPGKFDTGHCGELLKHMDKQNEVLMEAYRSMLHELQKLQVEEEMLMRKLYEVMSTHGLTKLVRCSALSHFLFINTALAYLFEDLVTVIYLQPCFIPLANKKSGREALVVCSSFGMDIFSFEVGLFGSTPIRKSMQRIRNSKDVLLVNSLSHRLGFMPKHKVSHFPMDIFPIDLETMGRKFCM</sequence>
<dbReference type="Proteomes" id="UP001367508">
    <property type="component" value="Unassembled WGS sequence"/>
</dbReference>
<evidence type="ECO:0000313" key="1">
    <source>
        <dbReference type="EMBL" id="KAK7362845.1"/>
    </source>
</evidence>